<keyword evidence="6" id="KW-0336">GPI-anchor</keyword>
<dbReference type="OMA" id="ATICACM"/>
<feature type="transmembrane region" description="Helical" evidence="16">
    <location>
        <begin position="144"/>
        <end position="167"/>
    </location>
</feature>
<feature type="compositionally biased region" description="Basic and acidic residues" evidence="15">
    <location>
        <begin position="382"/>
        <end position="397"/>
    </location>
</feature>
<feature type="transmembrane region" description="Helical" evidence="16">
    <location>
        <begin position="187"/>
        <end position="210"/>
    </location>
</feature>
<keyword evidence="8 17" id="KW-0732">Signal</keyword>
<evidence type="ECO:0000256" key="3">
    <source>
        <dbReference type="ARBA" id="ARBA00004613"/>
    </source>
</evidence>
<dbReference type="PANTHER" id="PTHR33048">
    <property type="entry name" value="PTH11-LIKE INTEGRAL MEMBRANE PROTEIN (AFU_ORTHOLOGUE AFUA_5G11245)"/>
    <property type="match status" value="1"/>
</dbReference>
<keyword evidence="5" id="KW-0964">Secreted</keyword>
<proteinExistence type="inferred from homology"/>
<protein>
    <submittedName>
        <fullName evidence="19">Integral membrane protein</fullName>
    </submittedName>
</protein>
<evidence type="ECO:0000313" key="20">
    <source>
        <dbReference type="Proteomes" id="UP000015530"/>
    </source>
</evidence>
<feature type="signal peptide" evidence="17">
    <location>
        <begin position="1"/>
        <end position="21"/>
    </location>
</feature>
<feature type="region of interest" description="Disordered" evidence="15">
    <location>
        <begin position="444"/>
        <end position="493"/>
    </location>
</feature>
<accession>T0KPH5</accession>
<dbReference type="AlphaFoldDB" id="T0KPH5"/>
<organism evidence="19 20">
    <name type="scientific">Colletotrichum gloeosporioides (strain Cg-14)</name>
    <name type="common">Anthracnose fungus</name>
    <name type="synonym">Glomerella cingulata</name>
    <dbReference type="NCBI Taxonomy" id="1237896"/>
    <lineage>
        <taxon>Eukaryota</taxon>
        <taxon>Fungi</taxon>
        <taxon>Dikarya</taxon>
        <taxon>Ascomycota</taxon>
        <taxon>Pezizomycotina</taxon>
        <taxon>Sordariomycetes</taxon>
        <taxon>Hypocreomycetidae</taxon>
        <taxon>Glomerellales</taxon>
        <taxon>Glomerellaceae</taxon>
        <taxon>Colletotrichum</taxon>
        <taxon>Colletotrichum gloeosporioides species complex</taxon>
    </lineage>
</organism>
<evidence type="ECO:0000256" key="12">
    <source>
        <dbReference type="ARBA" id="ARBA00023288"/>
    </source>
</evidence>
<comment type="caution">
    <text evidence="14">Lacks conserved residue(s) required for the propagation of feature annotation.</text>
</comment>
<dbReference type="EMBL" id="AMYD01000430">
    <property type="protein sequence ID" value="EQB57702.1"/>
    <property type="molecule type" value="Genomic_DNA"/>
</dbReference>
<feature type="transmembrane region" description="Helical" evidence="16">
    <location>
        <begin position="263"/>
        <end position="287"/>
    </location>
</feature>
<dbReference type="Pfam" id="PF05730">
    <property type="entry name" value="CFEM"/>
    <property type="match status" value="1"/>
</dbReference>
<sequence>MKSLLQWALVLLPWAAETVRGQASTTTTTTSPLDLISQIPQCAVSCVTDSFLGSGCPLDNIAQCVCTNTTLLEGLSGCVQTSCEWRDQLKLSYMTDDLCRPYPHASRDLEIKLVVAVLAVLTFPVVILRLVSRRSIAGKLELDDWTTLVTAIVLAATMGCVIASAKLGFGLHYWNVNPANAQRIIQLYYAVQMLYIIVLILAKVSIVALFARVFPSRKFQLVNRLVFVFLVGHGLVFTFVIMFECTPIAGIWDRTLIRKCVDLNAVALASAILSIVEDIVILAMPIHQLSQLQLGSKKKLAVIFMFSLGSFACITSIVRLRWLVLFADSYDTTWDNVDFVTWSITEISVALMCGSLPALRPLFKKIPGLLTTIRGPTVEIKETHDRGSSHMSLRDKGVIPMSPKSSSTEPEIEEDMIIIHISNEHDPRMKPLPPPPLQPLTYQPPWRGSGSVSGGHRTPSLMSPSLLRSPRTPRTPMTPMTPGSMRSVRREADAEYEMDLRSVVNTKTWM</sequence>
<comment type="subcellular location">
    <subcellularLocation>
        <location evidence="2">Membrane</location>
        <topology evidence="2">Lipid-anchor</topology>
        <topology evidence="2">GPI-anchor</topology>
    </subcellularLocation>
    <subcellularLocation>
        <location evidence="1">Membrane</location>
        <topology evidence="1">Multi-pass membrane protein</topology>
    </subcellularLocation>
    <subcellularLocation>
        <location evidence="3">Secreted</location>
    </subcellularLocation>
</comment>
<keyword evidence="12" id="KW-0449">Lipoprotein</keyword>
<dbReference type="GO" id="GO:0005576">
    <property type="term" value="C:extracellular region"/>
    <property type="evidence" value="ECO:0007669"/>
    <property type="project" value="UniProtKB-SubCell"/>
</dbReference>
<evidence type="ECO:0000256" key="16">
    <source>
        <dbReference type="SAM" id="Phobius"/>
    </source>
</evidence>
<comment type="similarity">
    <text evidence="13">Belongs to the SAT4 family.</text>
</comment>
<feature type="transmembrane region" description="Helical" evidence="16">
    <location>
        <begin position="222"/>
        <end position="243"/>
    </location>
</feature>
<feature type="compositionally biased region" description="Low complexity" evidence="15">
    <location>
        <begin position="457"/>
        <end position="486"/>
    </location>
</feature>
<dbReference type="SMART" id="SM00747">
    <property type="entry name" value="CFEM"/>
    <property type="match status" value="1"/>
</dbReference>
<keyword evidence="7 16" id="KW-0812">Transmembrane</keyword>
<dbReference type="PROSITE" id="PS52012">
    <property type="entry name" value="CFEM"/>
    <property type="match status" value="1"/>
</dbReference>
<evidence type="ECO:0000256" key="15">
    <source>
        <dbReference type="SAM" id="MobiDB-lite"/>
    </source>
</evidence>
<dbReference type="InterPro" id="IPR008427">
    <property type="entry name" value="Extracellular_membr_CFEM_dom"/>
</dbReference>
<dbReference type="OrthoDB" id="5329176at2759"/>
<keyword evidence="10 16" id="KW-0472">Membrane</keyword>
<comment type="caution">
    <text evidence="19">The sequence shown here is derived from an EMBL/GenBank/DDBJ whole genome shotgun (WGS) entry which is preliminary data.</text>
</comment>
<evidence type="ECO:0000313" key="19">
    <source>
        <dbReference type="EMBL" id="EQB57702.1"/>
    </source>
</evidence>
<evidence type="ECO:0000259" key="18">
    <source>
        <dbReference type="PROSITE" id="PS52012"/>
    </source>
</evidence>
<evidence type="ECO:0000256" key="9">
    <source>
        <dbReference type="ARBA" id="ARBA00022989"/>
    </source>
</evidence>
<name>T0KPH5_COLGC</name>
<evidence type="ECO:0000256" key="17">
    <source>
        <dbReference type="SAM" id="SignalP"/>
    </source>
</evidence>
<dbReference type="InterPro" id="IPR049326">
    <property type="entry name" value="Rhodopsin_dom_fungi"/>
</dbReference>
<keyword evidence="6" id="KW-0325">Glycoprotein</keyword>
<reference evidence="20" key="1">
    <citation type="journal article" date="2013" name="Mol. Plant Microbe Interact.">
        <title>Global aspects of pacC regulation of pathogenicity genes in Colletotrichum gloeosporioides as revealed by transcriptome analysis.</title>
        <authorList>
            <person name="Alkan N."/>
            <person name="Meng X."/>
            <person name="Friedlander G."/>
            <person name="Reuveni E."/>
            <person name="Sukno S."/>
            <person name="Sherman A."/>
            <person name="Thon M."/>
            <person name="Fluhr R."/>
            <person name="Prusky D."/>
        </authorList>
    </citation>
    <scope>NUCLEOTIDE SEQUENCE [LARGE SCALE GENOMIC DNA]</scope>
    <source>
        <strain evidence="20">Cg-14</strain>
    </source>
</reference>
<dbReference type="eggNOG" id="ENOG502SN7T">
    <property type="taxonomic scope" value="Eukaryota"/>
</dbReference>
<gene>
    <name evidence="19" type="ORF">CGLO_02127</name>
</gene>
<feature type="transmembrane region" description="Helical" evidence="16">
    <location>
        <begin position="299"/>
        <end position="319"/>
    </location>
</feature>
<dbReference type="STRING" id="1237896.T0KPH5"/>
<feature type="transmembrane region" description="Helical" evidence="16">
    <location>
        <begin position="111"/>
        <end position="132"/>
    </location>
</feature>
<evidence type="ECO:0000256" key="14">
    <source>
        <dbReference type="PROSITE-ProRule" id="PRU01356"/>
    </source>
</evidence>
<comment type="similarity">
    <text evidence="4">Belongs to the RBT5 family.</text>
</comment>
<keyword evidence="11 14" id="KW-1015">Disulfide bond</keyword>
<evidence type="ECO:0000256" key="11">
    <source>
        <dbReference type="ARBA" id="ARBA00023157"/>
    </source>
</evidence>
<keyword evidence="9 16" id="KW-1133">Transmembrane helix</keyword>
<feature type="disulfide bond" evidence="14">
    <location>
        <begin position="66"/>
        <end position="99"/>
    </location>
</feature>
<evidence type="ECO:0000256" key="5">
    <source>
        <dbReference type="ARBA" id="ARBA00022525"/>
    </source>
</evidence>
<evidence type="ECO:0000256" key="6">
    <source>
        <dbReference type="ARBA" id="ARBA00022622"/>
    </source>
</evidence>
<evidence type="ECO:0000256" key="1">
    <source>
        <dbReference type="ARBA" id="ARBA00004141"/>
    </source>
</evidence>
<feature type="domain" description="CFEM" evidence="18">
    <location>
        <begin position="14"/>
        <end position="126"/>
    </location>
</feature>
<dbReference type="PANTHER" id="PTHR33048:SF160">
    <property type="entry name" value="SAT4 FAMILY MEMBRANE PROTEIN"/>
    <property type="match status" value="1"/>
</dbReference>
<dbReference type="Pfam" id="PF20684">
    <property type="entry name" value="Fung_rhodopsin"/>
    <property type="match status" value="1"/>
</dbReference>
<evidence type="ECO:0000256" key="8">
    <source>
        <dbReference type="ARBA" id="ARBA00022729"/>
    </source>
</evidence>
<evidence type="ECO:0000256" key="13">
    <source>
        <dbReference type="ARBA" id="ARBA00038359"/>
    </source>
</evidence>
<dbReference type="InterPro" id="IPR052337">
    <property type="entry name" value="SAT4-like"/>
</dbReference>
<dbReference type="HOGENOM" id="CLU_028200_16_0_1"/>
<feature type="region of interest" description="Disordered" evidence="15">
    <location>
        <begin position="382"/>
        <end position="410"/>
    </location>
</feature>
<dbReference type="GO" id="GO:0098552">
    <property type="term" value="C:side of membrane"/>
    <property type="evidence" value="ECO:0007669"/>
    <property type="project" value="UniProtKB-KW"/>
</dbReference>
<feature type="chain" id="PRO_5004566700" evidence="17">
    <location>
        <begin position="22"/>
        <end position="510"/>
    </location>
</feature>
<dbReference type="Proteomes" id="UP000015530">
    <property type="component" value="Unassembled WGS sequence"/>
</dbReference>
<evidence type="ECO:0000256" key="7">
    <source>
        <dbReference type="ARBA" id="ARBA00022692"/>
    </source>
</evidence>
<evidence type="ECO:0000256" key="10">
    <source>
        <dbReference type="ARBA" id="ARBA00023136"/>
    </source>
</evidence>
<evidence type="ECO:0000256" key="4">
    <source>
        <dbReference type="ARBA" id="ARBA00010031"/>
    </source>
</evidence>
<evidence type="ECO:0000256" key="2">
    <source>
        <dbReference type="ARBA" id="ARBA00004589"/>
    </source>
</evidence>